<comment type="subcellular location">
    <subcellularLocation>
        <location evidence="1">Membrane</location>
        <topology evidence="1">Multi-pass membrane protein</topology>
    </subcellularLocation>
</comment>
<evidence type="ECO:0000259" key="6">
    <source>
        <dbReference type="Pfam" id="PF01061"/>
    </source>
</evidence>
<dbReference type="Proteomes" id="UP000053127">
    <property type="component" value="Unassembled WGS sequence"/>
</dbReference>
<dbReference type="GO" id="GO:0016020">
    <property type="term" value="C:membrane"/>
    <property type="evidence" value="ECO:0007669"/>
    <property type="project" value="UniProtKB-SubCell"/>
</dbReference>
<reference evidence="7 8" key="1">
    <citation type="submission" date="2015-10" db="EMBL/GenBank/DDBJ databases">
        <title>Draft genome sequence of Streptomyces yokosukanensis DSM 40224, type strain for the species Streptomyces yokosukanensis.</title>
        <authorList>
            <person name="Ruckert C."/>
            <person name="Winkler A."/>
            <person name="Kalinowski J."/>
            <person name="Kampfer P."/>
            <person name="Glaeser S."/>
        </authorList>
    </citation>
    <scope>NUCLEOTIDE SEQUENCE [LARGE SCALE GENOMIC DNA]</scope>
    <source>
        <strain evidence="7 8">DSM 40224</strain>
    </source>
</reference>
<keyword evidence="4 5" id="KW-0472">Membrane</keyword>
<feature type="transmembrane region" description="Helical" evidence="5">
    <location>
        <begin position="51"/>
        <end position="72"/>
    </location>
</feature>
<dbReference type="STRING" id="67386.AQI95_19595"/>
<evidence type="ECO:0000256" key="5">
    <source>
        <dbReference type="SAM" id="Phobius"/>
    </source>
</evidence>
<proteinExistence type="predicted"/>
<gene>
    <name evidence="7" type="ORF">AQI95_19595</name>
</gene>
<accession>A0A101P423</accession>
<dbReference type="InterPro" id="IPR013525">
    <property type="entry name" value="ABC2_TM"/>
</dbReference>
<dbReference type="AlphaFoldDB" id="A0A101P423"/>
<feature type="transmembrane region" description="Helical" evidence="5">
    <location>
        <begin position="130"/>
        <end position="158"/>
    </location>
</feature>
<dbReference type="RefSeq" id="WP_067124804.1">
    <property type="nucleotide sequence ID" value="NZ_JBFACD010000017.1"/>
</dbReference>
<dbReference type="Pfam" id="PF01061">
    <property type="entry name" value="ABC2_membrane"/>
    <property type="match status" value="1"/>
</dbReference>
<dbReference type="OrthoDB" id="9255971at2"/>
<feature type="transmembrane region" description="Helical" evidence="5">
    <location>
        <begin position="84"/>
        <end position="110"/>
    </location>
</feature>
<feature type="transmembrane region" description="Helical" evidence="5">
    <location>
        <begin position="21"/>
        <end position="39"/>
    </location>
</feature>
<evidence type="ECO:0000313" key="7">
    <source>
        <dbReference type="EMBL" id="KUN04547.1"/>
    </source>
</evidence>
<dbReference type="PANTHER" id="PTHR43027">
    <property type="entry name" value="DOXORUBICIN RESISTANCE ABC TRANSPORTER PERMEASE PROTEIN DRRC-RELATED"/>
    <property type="match status" value="1"/>
</dbReference>
<name>A0A101P423_9ACTN</name>
<evidence type="ECO:0000256" key="2">
    <source>
        <dbReference type="ARBA" id="ARBA00022692"/>
    </source>
</evidence>
<evidence type="ECO:0000256" key="4">
    <source>
        <dbReference type="ARBA" id="ARBA00023136"/>
    </source>
</evidence>
<sequence length="255" mass="27440">MGTLAAGFRLQLRFYRSYPDLLVPLLTAPLYGVVFTLVMRDGHRPDLVGSASLAPFYMSLWWFALFSGGWIIQTDRWEGTLEHLVSAPAAFAAVVLGRISATLLPAGFAFTETWVFARYVLDAPVTIRHWTVFLASFTVTLFAMAATALLMAALFVLARNAVTFSNSASFPFYVLGGILVPVAVLPGWLQPFTRPVFLSWSADLLRAAVAPGPVPHPALGLGAIAVLGVAAGLAGGVVLSHILRRLRTRGELAIT</sequence>
<keyword evidence="8" id="KW-1185">Reference proteome</keyword>
<dbReference type="GO" id="GO:0140359">
    <property type="term" value="F:ABC-type transporter activity"/>
    <property type="evidence" value="ECO:0007669"/>
    <property type="project" value="InterPro"/>
</dbReference>
<keyword evidence="3 5" id="KW-1133">Transmembrane helix</keyword>
<dbReference type="InterPro" id="IPR052902">
    <property type="entry name" value="ABC-2_transporter"/>
</dbReference>
<dbReference type="EMBL" id="LMWN01000027">
    <property type="protein sequence ID" value="KUN04547.1"/>
    <property type="molecule type" value="Genomic_DNA"/>
</dbReference>
<protein>
    <recommendedName>
        <fullName evidence="6">ABC-2 type transporter transmembrane domain-containing protein</fullName>
    </recommendedName>
</protein>
<feature type="transmembrane region" description="Helical" evidence="5">
    <location>
        <begin position="218"/>
        <end position="239"/>
    </location>
</feature>
<feature type="domain" description="ABC-2 type transporter transmembrane" evidence="6">
    <location>
        <begin position="11"/>
        <end position="208"/>
    </location>
</feature>
<evidence type="ECO:0000256" key="1">
    <source>
        <dbReference type="ARBA" id="ARBA00004141"/>
    </source>
</evidence>
<evidence type="ECO:0000313" key="8">
    <source>
        <dbReference type="Proteomes" id="UP000053127"/>
    </source>
</evidence>
<evidence type="ECO:0000256" key="3">
    <source>
        <dbReference type="ARBA" id="ARBA00022989"/>
    </source>
</evidence>
<keyword evidence="2 5" id="KW-0812">Transmembrane</keyword>
<dbReference type="PANTHER" id="PTHR43027:SF1">
    <property type="entry name" value="DOXORUBICIN RESISTANCE ABC TRANSPORTER PERMEASE PROTEIN DRRC-RELATED"/>
    <property type="match status" value="1"/>
</dbReference>
<feature type="transmembrane region" description="Helical" evidence="5">
    <location>
        <begin position="170"/>
        <end position="189"/>
    </location>
</feature>
<comment type="caution">
    <text evidence="7">The sequence shown here is derived from an EMBL/GenBank/DDBJ whole genome shotgun (WGS) entry which is preliminary data.</text>
</comment>
<organism evidence="7 8">
    <name type="scientific">Streptomyces yokosukanensis</name>
    <dbReference type="NCBI Taxonomy" id="67386"/>
    <lineage>
        <taxon>Bacteria</taxon>
        <taxon>Bacillati</taxon>
        <taxon>Actinomycetota</taxon>
        <taxon>Actinomycetes</taxon>
        <taxon>Kitasatosporales</taxon>
        <taxon>Streptomycetaceae</taxon>
        <taxon>Streptomyces</taxon>
    </lineage>
</organism>